<dbReference type="Gene3D" id="1.10.150.170">
    <property type="entry name" value="Putative methyltransferase TM0872, insert domain"/>
    <property type="match status" value="1"/>
</dbReference>
<keyword evidence="2 6" id="KW-0698">rRNA processing</keyword>
<evidence type="ECO:0000256" key="6">
    <source>
        <dbReference type="HAMAP-Rule" id="MF_01007"/>
    </source>
</evidence>
<dbReference type="PANTHER" id="PTHR11265">
    <property type="entry name" value="S-ADENOSYL-METHYLTRANSFERASE MRAW"/>
    <property type="match status" value="1"/>
</dbReference>
<feature type="binding site" evidence="6">
    <location>
        <position position="87"/>
    </location>
    <ligand>
        <name>S-adenosyl-L-methionine</name>
        <dbReference type="ChEBI" id="CHEBI:59789"/>
    </ligand>
</feature>
<feature type="binding site" evidence="6">
    <location>
        <position position="111"/>
    </location>
    <ligand>
        <name>S-adenosyl-L-methionine</name>
        <dbReference type="ChEBI" id="CHEBI:59789"/>
    </ligand>
</feature>
<gene>
    <name evidence="6 7" type="primary">rsmH</name>
    <name evidence="7" type="ORF">FRD01_03230</name>
</gene>
<name>A0A5B8XL20_9DELT</name>
<keyword evidence="5 6" id="KW-0949">S-adenosyl-L-methionine</keyword>
<dbReference type="SUPFAM" id="SSF53335">
    <property type="entry name" value="S-adenosyl-L-methionine-dependent methyltransferases"/>
    <property type="match status" value="1"/>
</dbReference>
<keyword evidence="6" id="KW-0963">Cytoplasm</keyword>
<dbReference type="Gene3D" id="3.40.50.150">
    <property type="entry name" value="Vaccinia Virus protein VP39"/>
    <property type="match status" value="1"/>
</dbReference>
<evidence type="ECO:0000256" key="1">
    <source>
        <dbReference type="ARBA" id="ARBA00010396"/>
    </source>
</evidence>
<keyword evidence="3 6" id="KW-0489">Methyltransferase</keyword>
<dbReference type="Pfam" id="PF01795">
    <property type="entry name" value="Methyltransf_5"/>
    <property type="match status" value="1"/>
</dbReference>
<dbReference type="CDD" id="cd02440">
    <property type="entry name" value="AdoMet_MTases"/>
    <property type="match status" value="1"/>
</dbReference>
<organism evidence="7 8">
    <name type="scientific">Microvenator marinus</name>
    <dbReference type="NCBI Taxonomy" id="2600177"/>
    <lineage>
        <taxon>Bacteria</taxon>
        <taxon>Deltaproteobacteria</taxon>
        <taxon>Bradymonadales</taxon>
        <taxon>Microvenatoraceae</taxon>
        <taxon>Microvenator</taxon>
    </lineage>
</organism>
<dbReference type="OrthoDB" id="9806637at2"/>
<dbReference type="PANTHER" id="PTHR11265:SF0">
    <property type="entry name" value="12S RRNA N4-METHYLCYTIDINE METHYLTRANSFERASE"/>
    <property type="match status" value="1"/>
</dbReference>
<dbReference type="SUPFAM" id="SSF81799">
    <property type="entry name" value="Putative methyltransferase TM0872, insert domain"/>
    <property type="match status" value="1"/>
</dbReference>
<dbReference type="GO" id="GO:0005737">
    <property type="term" value="C:cytoplasm"/>
    <property type="evidence" value="ECO:0007669"/>
    <property type="project" value="UniProtKB-SubCell"/>
</dbReference>
<dbReference type="AlphaFoldDB" id="A0A5B8XL20"/>
<accession>A0A5B8XL20</accession>
<evidence type="ECO:0000313" key="8">
    <source>
        <dbReference type="Proteomes" id="UP000321595"/>
    </source>
</evidence>
<keyword evidence="4 6" id="KW-0808">Transferase</keyword>
<dbReference type="InterPro" id="IPR023397">
    <property type="entry name" value="SAM-dep_MeTrfase_MraW_recog"/>
</dbReference>
<dbReference type="InterPro" id="IPR002903">
    <property type="entry name" value="RsmH"/>
</dbReference>
<feature type="binding site" evidence="6">
    <location>
        <position position="60"/>
    </location>
    <ligand>
        <name>S-adenosyl-L-methionine</name>
        <dbReference type="ChEBI" id="CHEBI:59789"/>
    </ligand>
</feature>
<comment type="subcellular location">
    <subcellularLocation>
        <location evidence="6">Cytoplasm</location>
    </subcellularLocation>
</comment>
<sequence length="318" mass="34829">MVSNLTYSSEYHTPVLVAEVLEYLAVKPGGRYLDATLGGGGHTQAILDLSAPTGQVVSIDRDPEAHEQARQRLSGYQGRFELVLGNYRDAPDLVEGKFDGMLLDAGVSSHQLDEAARGFSFREEGPLDMRMGPDAPRLDEWLGVVEEEELANALFHYGEIKASRRLAAAIKMDFAAGKLKTTQDLAQMCQRVLGGSGARRKTQIHPATLVFQALRIALNDELRGLERAVASIPELVKPGGRAVLISFHSLEDRIVKQGFKELAGENEEVDPVLRKLGMEKSKPEKVKILTRRPVEAGPDEVAANPRSRSAKLRAVEVL</sequence>
<dbReference type="InterPro" id="IPR029063">
    <property type="entry name" value="SAM-dependent_MTases_sf"/>
</dbReference>
<evidence type="ECO:0000256" key="5">
    <source>
        <dbReference type="ARBA" id="ARBA00022691"/>
    </source>
</evidence>
<dbReference type="KEGG" id="bbae:FRD01_03230"/>
<dbReference type="HAMAP" id="MF_01007">
    <property type="entry name" value="16SrRNA_methyltr_H"/>
    <property type="match status" value="1"/>
</dbReference>
<comment type="catalytic activity">
    <reaction evidence="6">
        <text>cytidine(1402) in 16S rRNA + S-adenosyl-L-methionine = N(4)-methylcytidine(1402) in 16S rRNA + S-adenosyl-L-homocysteine + H(+)</text>
        <dbReference type="Rhea" id="RHEA:42928"/>
        <dbReference type="Rhea" id="RHEA-COMP:10286"/>
        <dbReference type="Rhea" id="RHEA-COMP:10287"/>
        <dbReference type="ChEBI" id="CHEBI:15378"/>
        <dbReference type="ChEBI" id="CHEBI:57856"/>
        <dbReference type="ChEBI" id="CHEBI:59789"/>
        <dbReference type="ChEBI" id="CHEBI:74506"/>
        <dbReference type="ChEBI" id="CHEBI:82748"/>
        <dbReference type="EC" id="2.1.1.199"/>
    </reaction>
</comment>
<protein>
    <recommendedName>
        <fullName evidence="6">Ribosomal RNA small subunit methyltransferase H</fullName>
        <ecNumber evidence="6">2.1.1.199</ecNumber>
    </recommendedName>
    <alternativeName>
        <fullName evidence="6">16S rRNA m(4)C1402 methyltransferase</fullName>
    </alternativeName>
    <alternativeName>
        <fullName evidence="6">rRNA (cytosine-N(4)-)-methyltransferase RsmH</fullName>
    </alternativeName>
</protein>
<feature type="binding site" evidence="6">
    <location>
        <position position="104"/>
    </location>
    <ligand>
        <name>S-adenosyl-L-methionine</name>
        <dbReference type="ChEBI" id="CHEBI:59789"/>
    </ligand>
</feature>
<evidence type="ECO:0000256" key="4">
    <source>
        <dbReference type="ARBA" id="ARBA00022679"/>
    </source>
</evidence>
<evidence type="ECO:0000256" key="2">
    <source>
        <dbReference type="ARBA" id="ARBA00022552"/>
    </source>
</evidence>
<reference evidence="7 8" key="1">
    <citation type="submission" date="2019-08" db="EMBL/GenBank/DDBJ databases">
        <authorList>
            <person name="Liang Q."/>
        </authorList>
    </citation>
    <scope>NUCLEOTIDE SEQUENCE [LARGE SCALE GENOMIC DNA]</scope>
    <source>
        <strain evidence="7 8">V1718</strain>
    </source>
</reference>
<dbReference type="NCBIfam" id="TIGR00006">
    <property type="entry name" value="16S rRNA (cytosine(1402)-N(4))-methyltransferase RsmH"/>
    <property type="match status" value="1"/>
</dbReference>
<proteinExistence type="inferred from homology"/>
<dbReference type="GO" id="GO:0071424">
    <property type="term" value="F:rRNA (cytosine-N4-)-methyltransferase activity"/>
    <property type="evidence" value="ECO:0007669"/>
    <property type="project" value="UniProtKB-UniRule"/>
</dbReference>
<dbReference type="GO" id="GO:0070475">
    <property type="term" value="P:rRNA base methylation"/>
    <property type="evidence" value="ECO:0007669"/>
    <property type="project" value="UniProtKB-UniRule"/>
</dbReference>
<keyword evidence="8" id="KW-1185">Reference proteome</keyword>
<dbReference type="EMBL" id="CP042467">
    <property type="protein sequence ID" value="QED26284.1"/>
    <property type="molecule type" value="Genomic_DNA"/>
</dbReference>
<evidence type="ECO:0000256" key="3">
    <source>
        <dbReference type="ARBA" id="ARBA00022603"/>
    </source>
</evidence>
<dbReference type="Proteomes" id="UP000321595">
    <property type="component" value="Chromosome"/>
</dbReference>
<comment type="function">
    <text evidence="6">Specifically methylates the N4 position of cytidine in position 1402 (C1402) of 16S rRNA.</text>
</comment>
<feature type="binding site" evidence="6">
    <location>
        <begin position="40"/>
        <end position="42"/>
    </location>
    <ligand>
        <name>S-adenosyl-L-methionine</name>
        <dbReference type="ChEBI" id="CHEBI:59789"/>
    </ligand>
</feature>
<comment type="similarity">
    <text evidence="1 6">Belongs to the methyltransferase superfamily. RsmH family.</text>
</comment>
<dbReference type="PIRSF" id="PIRSF004486">
    <property type="entry name" value="MraW"/>
    <property type="match status" value="1"/>
</dbReference>
<evidence type="ECO:0000313" key="7">
    <source>
        <dbReference type="EMBL" id="QED26284.1"/>
    </source>
</evidence>
<dbReference type="EC" id="2.1.1.199" evidence="6"/>